<evidence type="ECO:0000313" key="3">
    <source>
        <dbReference type="Proteomes" id="UP000237819"/>
    </source>
</evidence>
<accession>A0A2S8GQ59</accession>
<keyword evidence="2" id="KW-0808">Transferase</keyword>
<feature type="domain" description="Glycosyltransferase 2-like" evidence="1">
    <location>
        <begin position="9"/>
        <end position="167"/>
    </location>
</feature>
<dbReference type="PANTHER" id="PTHR48090">
    <property type="entry name" value="UNDECAPRENYL-PHOSPHATE 4-DEOXY-4-FORMAMIDO-L-ARABINOSE TRANSFERASE-RELATED"/>
    <property type="match status" value="1"/>
</dbReference>
<dbReference type="InterPro" id="IPR050256">
    <property type="entry name" value="Glycosyltransferase_2"/>
</dbReference>
<gene>
    <name evidence="2" type="ORF">C5Y93_08430</name>
</gene>
<name>A0A2S8GQ59_9BACT</name>
<comment type="caution">
    <text evidence="2">The sequence shown here is derived from an EMBL/GenBank/DDBJ whole genome shotgun (WGS) entry which is preliminary data.</text>
</comment>
<dbReference type="AlphaFoldDB" id="A0A2S8GQ59"/>
<sequence>MKHPEQALIALPVYNEAKTIHAVLDQVVGYGHTVLVVNDGSTDDTLELLQERDDIIVVTHEKNSGYGAALLTAFAYAQEHQFDVLVTMDCDGQHEPQLIPMFIKACRSADIVSGSRYLKQFDGQSEPPAQRLFINRRVTSELNRLLGFQLTDAFCGFKAYRVESLSKMDVTETGYAMPLELWVEAAKAGLNIVELPVPLIYLDENRSFGGALDDGSTRLNYYHFVLDRSLARSGLAKVGAQTLASC</sequence>
<dbReference type="InterPro" id="IPR001173">
    <property type="entry name" value="Glyco_trans_2-like"/>
</dbReference>
<evidence type="ECO:0000313" key="2">
    <source>
        <dbReference type="EMBL" id="PQO46491.1"/>
    </source>
</evidence>
<reference evidence="2 3" key="1">
    <citation type="submission" date="2018-02" db="EMBL/GenBank/DDBJ databases">
        <title>Comparative genomes isolates from brazilian mangrove.</title>
        <authorList>
            <person name="Araujo J.E."/>
            <person name="Taketani R.G."/>
            <person name="Silva M.C.P."/>
            <person name="Loureco M.V."/>
            <person name="Andreote F.D."/>
        </authorList>
    </citation>
    <scope>NUCLEOTIDE SEQUENCE [LARGE SCALE GENOMIC DNA]</scope>
    <source>
        <strain evidence="2 3">Nap-Phe MGV</strain>
    </source>
</reference>
<protein>
    <submittedName>
        <fullName evidence="2">Glycosyltransferase family 2 protein</fullName>
    </submittedName>
</protein>
<proteinExistence type="predicted"/>
<dbReference type="Gene3D" id="3.90.550.10">
    <property type="entry name" value="Spore Coat Polysaccharide Biosynthesis Protein SpsA, Chain A"/>
    <property type="match status" value="1"/>
</dbReference>
<dbReference type="Proteomes" id="UP000237819">
    <property type="component" value="Unassembled WGS sequence"/>
</dbReference>
<dbReference type="SUPFAM" id="SSF53448">
    <property type="entry name" value="Nucleotide-diphospho-sugar transferases"/>
    <property type="match status" value="1"/>
</dbReference>
<evidence type="ECO:0000259" key="1">
    <source>
        <dbReference type="Pfam" id="PF00535"/>
    </source>
</evidence>
<dbReference type="InterPro" id="IPR029044">
    <property type="entry name" value="Nucleotide-diphossugar_trans"/>
</dbReference>
<dbReference type="RefSeq" id="WP_105334969.1">
    <property type="nucleotide sequence ID" value="NZ_PUHZ01000009.1"/>
</dbReference>
<organism evidence="2 3">
    <name type="scientific">Blastopirellula marina</name>
    <dbReference type="NCBI Taxonomy" id="124"/>
    <lineage>
        <taxon>Bacteria</taxon>
        <taxon>Pseudomonadati</taxon>
        <taxon>Planctomycetota</taxon>
        <taxon>Planctomycetia</taxon>
        <taxon>Pirellulales</taxon>
        <taxon>Pirellulaceae</taxon>
        <taxon>Blastopirellula</taxon>
    </lineage>
</organism>
<dbReference type="GO" id="GO:0016740">
    <property type="term" value="F:transferase activity"/>
    <property type="evidence" value="ECO:0007669"/>
    <property type="project" value="UniProtKB-KW"/>
</dbReference>
<dbReference type="Pfam" id="PF00535">
    <property type="entry name" value="Glycos_transf_2"/>
    <property type="match status" value="1"/>
</dbReference>
<dbReference type="EMBL" id="PUHZ01000009">
    <property type="protein sequence ID" value="PQO46491.1"/>
    <property type="molecule type" value="Genomic_DNA"/>
</dbReference>
<dbReference type="OrthoDB" id="9810303at2"/>
<dbReference type="CDD" id="cd04179">
    <property type="entry name" value="DPM_DPG-synthase_like"/>
    <property type="match status" value="1"/>
</dbReference>